<dbReference type="GO" id="GO:0000976">
    <property type="term" value="F:transcription cis-regulatory region binding"/>
    <property type="evidence" value="ECO:0007669"/>
    <property type="project" value="TreeGrafter"/>
</dbReference>
<dbReference type="Gene3D" id="1.10.10.10">
    <property type="entry name" value="Winged helix-like DNA-binding domain superfamily/Winged helix DNA-binding domain"/>
    <property type="match status" value="1"/>
</dbReference>
<keyword evidence="2" id="KW-0902">Two-component regulatory system</keyword>
<organism evidence="10 11">
    <name type="scientific">Alienimonas californiensis</name>
    <dbReference type="NCBI Taxonomy" id="2527989"/>
    <lineage>
        <taxon>Bacteria</taxon>
        <taxon>Pseudomonadati</taxon>
        <taxon>Planctomycetota</taxon>
        <taxon>Planctomycetia</taxon>
        <taxon>Planctomycetales</taxon>
        <taxon>Planctomycetaceae</taxon>
        <taxon>Alienimonas</taxon>
    </lineage>
</organism>
<evidence type="ECO:0000313" key="11">
    <source>
        <dbReference type="Proteomes" id="UP000318741"/>
    </source>
</evidence>
<dbReference type="Pfam" id="PF00072">
    <property type="entry name" value="Response_reg"/>
    <property type="match status" value="1"/>
</dbReference>
<dbReference type="InterPro" id="IPR036388">
    <property type="entry name" value="WH-like_DNA-bd_sf"/>
</dbReference>
<dbReference type="EMBL" id="CP036265">
    <property type="protein sequence ID" value="QDT16803.1"/>
    <property type="molecule type" value="Genomic_DNA"/>
</dbReference>
<keyword evidence="3" id="KW-0805">Transcription regulation</keyword>
<dbReference type="SMART" id="SM00448">
    <property type="entry name" value="REC"/>
    <property type="match status" value="1"/>
</dbReference>
<dbReference type="GO" id="GO:0005829">
    <property type="term" value="C:cytosol"/>
    <property type="evidence" value="ECO:0007669"/>
    <property type="project" value="TreeGrafter"/>
</dbReference>
<accession>A0A517PBP8</accession>
<dbReference type="InterPro" id="IPR001789">
    <property type="entry name" value="Sig_transdc_resp-reg_receiver"/>
</dbReference>
<evidence type="ECO:0000256" key="6">
    <source>
        <dbReference type="PROSITE-ProRule" id="PRU00169"/>
    </source>
</evidence>
<evidence type="ECO:0000256" key="3">
    <source>
        <dbReference type="ARBA" id="ARBA00023015"/>
    </source>
</evidence>
<sequence>MPRRTILIVEDERSLAEVLAYNLESEGHEVHVARDGRDGLSKARALLPDLIVLDLMLPVMDGLAVCRELRSDARTKGVRVLMLTAKGEEVDELVGFHMGADDYVTKPFKMKPLVARVRSLLRRPDAEEAEADKVSGAGLEVDRERHTATAGGEDLNLTPTEFRLLWTLMRQPGRPFSRHELMDASRGGDANALERTIDVHVRSLRQKLGDRAETVETVRGVGYRFNENAVAAD</sequence>
<dbReference type="InterPro" id="IPR001867">
    <property type="entry name" value="OmpR/PhoB-type_DNA-bd"/>
</dbReference>
<dbReference type="Proteomes" id="UP000318741">
    <property type="component" value="Chromosome"/>
</dbReference>
<dbReference type="GO" id="GO:0006355">
    <property type="term" value="P:regulation of DNA-templated transcription"/>
    <property type="evidence" value="ECO:0007669"/>
    <property type="project" value="InterPro"/>
</dbReference>
<evidence type="ECO:0000259" key="9">
    <source>
        <dbReference type="PROSITE" id="PS51755"/>
    </source>
</evidence>
<gene>
    <name evidence="10" type="primary">arlR</name>
    <name evidence="10" type="ORF">CA12_29100</name>
</gene>
<dbReference type="PROSITE" id="PS51755">
    <property type="entry name" value="OMPR_PHOB"/>
    <property type="match status" value="1"/>
</dbReference>
<dbReference type="KEGG" id="acaf:CA12_29100"/>
<dbReference type="CDD" id="cd00383">
    <property type="entry name" value="trans_reg_C"/>
    <property type="match status" value="1"/>
</dbReference>
<evidence type="ECO:0000256" key="7">
    <source>
        <dbReference type="PROSITE-ProRule" id="PRU01091"/>
    </source>
</evidence>
<feature type="DNA-binding region" description="OmpR/PhoB-type" evidence="7">
    <location>
        <begin position="131"/>
        <end position="227"/>
    </location>
</feature>
<evidence type="ECO:0000313" key="10">
    <source>
        <dbReference type="EMBL" id="QDT16803.1"/>
    </source>
</evidence>
<evidence type="ECO:0000256" key="1">
    <source>
        <dbReference type="ARBA" id="ARBA00022553"/>
    </source>
</evidence>
<evidence type="ECO:0000256" key="4">
    <source>
        <dbReference type="ARBA" id="ARBA00023125"/>
    </source>
</evidence>
<feature type="domain" description="Response regulatory" evidence="8">
    <location>
        <begin position="5"/>
        <end position="121"/>
    </location>
</feature>
<dbReference type="PROSITE" id="PS50110">
    <property type="entry name" value="RESPONSE_REGULATORY"/>
    <property type="match status" value="1"/>
</dbReference>
<keyword evidence="4 7" id="KW-0238">DNA-binding</keyword>
<dbReference type="OrthoDB" id="272875at2"/>
<keyword evidence="11" id="KW-1185">Reference proteome</keyword>
<dbReference type="Gene3D" id="3.40.50.2300">
    <property type="match status" value="1"/>
</dbReference>
<feature type="modified residue" description="4-aspartylphosphate" evidence="6">
    <location>
        <position position="54"/>
    </location>
</feature>
<dbReference type="SUPFAM" id="SSF46894">
    <property type="entry name" value="C-terminal effector domain of the bipartite response regulators"/>
    <property type="match status" value="1"/>
</dbReference>
<dbReference type="InterPro" id="IPR011006">
    <property type="entry name" value="CheY-like_superfamily"/>
</dbReference>
<name>A0A517PBP8_9PLAN</name>
<dbReference type="RefSeq" id="WP_145359732.1">
    <property type="nucleotide sequence ID" value="NZ_CP036265.1"/>
</dbReference>
<evidence type="ECO:0000259" key="8">
    <source>
        <dbReference type="PROSITE" id="PS50110"/>
    </source>
</evidence>
<dbReference type="PANTHER" id="PTHR48111:SF4">
    <property type="entry name" value="DNA-BINDING DUAL TRANSCRIPTIONAL REGULATOR OMPR"/>
    <property type="match status" value="1"/>
</dbReference>
<keyword evidence="1 6" id="KW-0597">Phosphoprotein</keyword>
<proteinExistence type="predicted"/>
<dbReference type="InterPro" id="IPR039420">
    <property type="entry name" value="WalR-like"/>
</dbReference>
<protein>
    <submittedName>
        <fullName evidence="10">Response regulator ArlR</fullName>
    </submittedName>
</protein>
<dbReference type="GO" id="GO:0032993">
    <property type="term" value="C:protein-DNA complex"/>
    <property type="evidence" value="ECO:0007669"/>
    <property type="project" value="TreeGrafter"/>
</dbReference>
<dbReference type="SUPFAM" id="SSF52172">
    <property type="entry name" value="CheY-like"/>
    <property type="match status" value="1"/>
</dbReference>
<dbReference type="FunFam" id="3.40.50.2300:FF:000001">
    <property type="entry name" value="DNA-binding response regulator PhoB"/>
    <property type="match status" value="1"/>
</dbReference>
<evidence type="ECO:0000256" key="5">
    <source>
        <dbReference type="ARBA" id="ARBA00023163"/>
    </source>
</evidence>
<feature type="domain" description="OmpR/PhoB-type" evidence="9">
    <location>
        <begin position="131"/>
        <end position="227"/>
    </location>
</feature>
<dbReference type="AlphaFoldDB" id="A0A517PBP8"/>
<keyword evidence="5" id="KW-0804">Transcription</keyword>
<evidence type="ECO:0000256" key="2">
    <source>
        <dbReference type="ARBA" id="ARBA00023012"/>
    </source>
</evidence>
<dbReference type="SMART" id="SM00862">
    <property type="entry name" value="Trans_reg_C"/>
    <property type="match status" value="1"/>
</dbReference>
<dbReference type="GO" id="GO:0000156">
    <property type="term" value="F:phosphorelay response regulator activity"/>
    <property type="evidence" value="ECO:0007669"/>
    <property type="project" value="TreeGrafter"/>
</dbReference>
<dbReference type="InterPro" id="IPR016032">
    <property type="entry name" value="Sig_transdc_resp-reg_C-effctor"/>
</dbReference>
<reference evidence="10 11" key="1">
    <citation type="submission" date="2019-02" db="EMBL/GenBank/DDBJ databases">
        <title>Deep-cultivation of Planctomycetes and their phenomic and genomic characterization uncovers novel biology.</title>
        <authorList>
            <person name="Wiegand S."/>
            <person name="Jogler M."/>
            <person name="Boedeker C."/>
            <person name="Pinto D."/>
            <person name="Vollmers J."/>
            <person name="Rivas-Marin E."/>
            <person name="Kohn T."/>
            <person name="Peeters S.H."/>
            <person name="Heuer A."/>
            <person name="Rast P."/>
            <person name="Oberbeckmann S."/>
            <person name="Bunk B."/>
            <person name="Jeske O."/>
            <person name="Meyerdierks A."/>
            <person name="Storesund J.E."/>
            <person name="Kallscheuer N."/>
            <person name="Luecker S."/>
            <person name="Lage O.M."/>
            <person name="Pohl T."/>
            <person name="Merkel B.J."/>
            <person name="Hornburger P."/>
            <person name="Mueller R.-W."/>
            <person name="Bruemmer F."/>
            <person name="Labrenz M."/>
            <person name="Spormann A.M."/>
            <person name="Op den Camp H."/>
            <person name="Overmann J."/>
            <person name="Amann R."/>
            <person name="Jetten M.S.M."/>
            <person name="Mascher T."/>
            <person name="Medema M.H."/>
            <person name="Devos D.P."/>
            <person name="Kaster A.-K."/>
            <person name="Ovreas L."/>
            <person name="Rohde M."/>
            <person name="Galperin M.Y."/>
            <person name="Jogler C."/>
        </authorList>
    </citation>
    <scope>NUCLEOTIDE SEQUENCE [LARGE SCALE GENOMIC DNA]</scope>
    <source>
        <strain evidence="10 11">CA12</strain>
    </source>
</reference>
<dbReference type="PANTHER" id="PTHR48111">
    <property type="entry name" value="REGULATOR OF RPOS"/>
    <property type="match status" value="1"/>
</dbReference>
<dbReference type="Pfam" id="PF00486">
    <property type="entry name" value="Trans_reg_C"/>
    <property type="match status" value="1"/>
</dbReference>